<name>A0ABQ3VQ58_9CHLR</name>
<sequence>MDGYVEATCDHCQQKYNKMDYAADIRNGKIVSYDPHCFFCFSCETWKNGHEIAGYAAGNGRYCNDCERIDHLSTKLS</sequence>
<evidence type="ECO:0008006" key="4">
    <source>
        <dbReference type="Google" id="ProtNLM"/>
    </source>
</evidence>
<evidence type="ECO:0000313" key="2">
    <source>
        <dbReference type="EMBL" id="GHO88255.1"/>
    </source>
</evidence>
<accession>A0ABQ3VQ58</accession>
<evidence type="ECO:0000313" key="3">
    <source>
        <dbReference type="Proteomes" id="UP000635565"/>
    </source>
</evidence>
<gene>
    <name evidence="1" type="ORF">KSZ_61410</name>
    <name evidence="2" type="ORF">KSZ_62610</name>
</gene>
<dbReference type="InterPro" id="IPR002328">
    <property type="entry name" value="ADH_Zn_CS"/>
</dbReference>
<comment type="caution">
    <text evidence="2">The sequence shown here is derived from an EMBL/GenBank/DDBJ whole genome shotgun (WGS) entry which is preliminary data.</text>
</comment>
<dbReference type="Proteomes" id="UP000635565">
    <property type="component" value="Unassembled WGS sequence"/>
</dbReference>
<protein>
    <recommendedName>
        <fullName evidence="4">LIM zinc-binding domain-containing protein</fullName>
    </recommendedName>
</protein>
<organism evidence="2 3">
    <name type="scientific">Dictyobacter formicarum</name>
    <dbReference type="NCBI Taxonomy" id="2778368"/>
    <lineage>
        <taxon>Bacteria</taxon>
        <taxon>Bacillati</taxon>
        <taxon>Chloroflexota</taxon>
        <taxon>Ktedonobacteria</taxon>
        <taxon>Ktedonobacterales</taxon>
        <taxon>Dictyobacteraceae</taxon>
        <taxon>Dictyobacter</taxon>
    </lineage>
</organism>
<evidence type="ECO:0000313" key="1">
    <source>
        <dbReference type="EMBL" id="GHO88135.1"/>
    </source>
</evidence>
<keyword evidence="3" id="KW-1185">Reference proteome</keyword>
<dbReference type="EMBL" id="BNJJ01000022">
    <property type="protein sequence ID" value="GHO88135.1"/>
    <property type="molecule type" value="Genomic_DNA"/>
</dbReference>
<dbReference type="EMBL" id="BNJJ01000022">
    <property type="protein sequence ID" value="GHO88255.1"/>
    <property type="molecule type" value="Genomic_DNA"/>
</dbReference>
<reference evidence="2 3" key="1">
    <citation type="journal article" date="2021" name="Int. J. Syst. Evol. Microbiol.">
        <title>Reticulibacter mediterranei gen. nov., sp. nov., within the new family Reticulibacteraceae fam. nov., and Ktedonospora formicarum gen. nov., sp. nov., Ktedonobacter robiniae sp. nov., Dictyobacter formicarum sp. nov. and Dictyobacter arantiisoli sp. nov., belonging to the class Ktedonobacteria.</title>
        <authorList>
            <person name="Yabe S."/>
            <person name="Zheng Y."/>
            <person name="Wang C.M."/>
            <person name="Sakai Y."/>
            <person name="Abe K."/>
            <person name="Yokota A."/>
            <person name="Donadio S."/>
            <person name="Cavaletti L."/>
            <person name="Monciardini P."/>
        </authorList>
    </citation>
    <scope>NUCLEOTIDE SEQUENCE [LARGE SCALE GENOMIC DNA]</scope>
    <source>
        <strain evidence="2 3">SOSP1-9</strain>
    </source>
</reference>
<proteinExistence type="predicted"/>
<dbReference type="PROSITE" id="PS00059">
    <property type="entry name" value="ADH_ZINC"/>
    <property type="match status" value="1"/>
</dbReference>